<gene>
    <name evidence="1" type="ORF">MNB_SV-3-1378</name>
</gene>
<protein>
    <submittedName>
        <fullName evidence="1">Uncharacterized protein</fullName>
    </submittedName>
</protein>
<evidence type="ECO:0000313" key="1">
    <source>
        <dbReference type="EMBL" id="SFV57511.1"/>
    </source>
</evidence>
<name>A0A1W1BVM6_9ZZZZ</name>
<accession>A0A1W1BVM6</accession>
<sequence>MDKSLMIFIAIGLGFLYFVTSFVGDIQAEDDTFANNDYKKEHKYDAYKTVDNIGQDILDVTDADVKTQLGAWNKSLLKDEFLELFPNFTEMKSFIDDRVRGEILSTKLKALVTDTESKFLSGEITEEQAKRKLDSLK</sequence>
<organism evidence="1">
    <name type="scientific">hydrothermal vent metagenome</name>
    <dbReference type="NCBI Taxonomy" id="652676"/>
    <lineage>
        <taxon>unclassified sequences</taxon>
        <taxon>metagenomes</taxon>
        <taxon>ecological metagenomes</taxon>
    </lineage>
</organism>
<proteinExistence type="predicted"/>
<reference evidence="1" key="1">
    <citation type="submission" date="2016-10" db="EMBL/GenBank/DDBJ databases">
        <authorList>
            <person name="de Groot N.N."/>
        </authorList>
    </citation>
    <scope>NUCLEOTIDE SEQUENCE</scope>
</reference>
<dbReference type="AlphaFoldDB" id="A0A1W1BVM6"/>
<dbReference type="EMBL" id="FPHI01000015">
    <property type="protein sequence ID" value="SFV57511.1"/>
    <property type="molecule type" value="Genomic_DNA"/>
</dbReference>